<organism evidence="1 2">
    <name type="scientific">Serratia quinivorans</name>
    <dbReference type="NCBI Taxonomy" id="137545"/>
    <lineage>
        <taxon>Bacteria</taxon>
        <taxon>Pseudomonadati</taxon>
        <taxon>Pseudomonadota</taxon>
        <taxon>Gammaproteobacteria</taxon>
        <taxon>Enterobacterales</taxon>
        <taxon>Yersiniaceae</taxon>
        <taxon>Serratia</taxon>
    </lineage>
</organism>
<dbReference type="Proteomes" id="UP000255529">
    <property type="component" value="Unassembled WGS sequence"/>
</dbReference>
<protein>
    <submittedName>
        <fullName evidence="1">Uncharacterized protein</fullName>
    </submittedName>
</protein>
<accession>A0A380D768</accession>
<reference evidence="1 2" key="1">
    <citation type="submission" date="2018-06" db="EMBL/GenBank/DDBJ databases">
        <authorList>
            <consortium name="Pathogen Informatics"/>
            <person name="Doyle S."/>
        </authorList>
    </citation>
    <scope>NUCLEOTIDE SEQUENCE [LARGE SCALE GENOMIC DNA]</scope>
    <source>
        <strain evidence="1 2">NCTC11544</strain>
    </source>
</reference>
<name>A0A380D768_9GAMM</name>
<dbReference type="EMBL" id="UGYN01000003">
    <property type="protein sequence ID" value="SUJ85267.1"/>
    <property type="molecule type" value="Genomic_DNA"/>
</dbReference>
<gene>
    <name evidence="1" type="ORF">NCTC11544_05866</name>
</gene>
<dbReference type="AlphaFoldDB" id="A0A380D768"/>
<sequence>MSDKSLDYRRGYTELVRLCAMMLMALTETESREDDTRPVLTTERAENLRDECTRLLNLFVAQEQFDVDKHDAIMHRMMAIFTEINGNDSNAWLTYQPALQQLQKHLD</sequence>
<evidence type="ECO:0000313" key="2">
    <source>
        <dbReference type="Proteomes" id="UP000255529"/>
    </source>
</evidence>
<evidence type="ECO:0000313" key="1">
    <source>
        <dbReference type="EMBL" id="SUJ85267.1"/>
    </source>
</evidence>
<proteinExistence type="predicted"/>
<dbReference type="RefSeq" id="WP_115185043.1">
    <property type="nucleotide sequence ID" value="NZ_CAMKUF010000009.1"/>
</dbReference>